<evidence type="ECO:0000313" key="1">
    <source>
        <dbReference type="EMBL" id="GIY81280.1"/>
    </source>
</evidence>
<organism evidence="1 2">
    <name type="scientific">Caerostris darwini</name>
    <dbReference type="NCBI Taxonomy" id="1538125"/>
    <lineage>
        <taxon>Eukaryota</taxon>
        <taxon>Metazoa</taxon>
        <taxon>Ecdysozoa</taxon>
        <taxon>Arthropoda</taxon>
        <taxon>Chelicerata</taxon>
        <taxon>Arachnida</taxon>
        <taxon>Araneae</taxon>
        <taxon>Araneomorphae</taxon>
        <taxon>Entelegynae</taxon>
        <taxon>Araneoidea</taxon>
        <taxon>Araneidae</taxon>
        <taxon>Caerostris</taxon>
    </lineage>
</organism>
<protein>
    <submittedName>
        <fullName evidence="1">Uncharacterized protein</fullName>
    </submittedName>
</protein>
<proteinExistence type="predicted"/>
<keyword evidence="2" id="KW-1185">Reference proteome</keyword>
<evidence type="ECO:0000313" key="2">
    <source>
        <dbReference type="Proteomes" id="UP001054837"/>
    </source>
</evidence>
<reference evidence="1 2" key="1">
    <citation type="submission" date="2021-06" db="EMBL/GenBank/DDBJ databases">
        <title>Caerostris darwini draft genome.</title>
        <authorList>
            <person name="Kono N."/>
            <person name="Arakawa K."/>
        </authorList>
    </citation>
    <scope>NUCLEOTIDE SEQUENCE [LARGE SCALE GENOMIC DNA]</scope>
</reference>
<sequence length="122" mass="14030">MLESRSVSCPIPLLTNYHYLTRGEEQRVECKSPPDFTRHPLYYLRRQIPQIASSPEIPHHPAHNVSILRQTRVASSRRIYPCGTLDPFTATASTLSPLPPDQFEILLSCLFVRYSLYAHTHK</sequence>
<dbReference type="AlphaFoldDB" id="A0AAV4WES2"/>
<dbReference type="Proteomes" id="UP001054837">
    <property type="component" value="Unassembled WGS sequence"/>
</dbReference>
<comment type="caution">
    <text evidence="1">The sequence shown here is derived from an EMBL/GenBank/DDBJ whole genome shotgun (WGS) entry which is preliminary data.</text>
</comment>
<accession>A0AAV4WES2</accession>
<gene>
    <name evidence="1" type="ORF">CDAR_42771</name>
</gene>
<dbReference type="EMBL" id="BPLQ01014592">
    <property type="protein sequence ID" value="GIY81280.1"/>
    <property type="molecule type" value="Genomic_DNA"/>
</dbReference>
<name>A0AAV4WES2_9ARAC</name>